<reference evidence="2" key="1">
    <citation type="journal article" date="2022" name="G3 (Bethesda)">
        <title>High quality genome of the basidiomycete yeast Dioszegia hungarica PDD-24b-2 isolated from cloud water.</title>
        <authorList>
            <person name="Jarrige D."/>
            <person name="Haridas S."/>
            <person name="Bleykasten-Grosshans C."/>
            <person name="Joly M."/>
            <person name="Nadalig T."/>
            <person name="Sancelme M."/>
            <person name="Vuilleumier S."/>
            <person name="Grigoriev I.V."/>
            <person name="Amato P."/>
            <person name="Bringel F."/>
        </authorList>
    </citation>
    <scope>NUCLEOTIDE SEQUENCE</scope>
    <source>
        <strain evidence="2">PDD-24b-2</strain>
    </source>
</reference>
<dbReference type="RefSeq" id="XP_052945265.1">
    <property type="nucleotide sequence ID" value="XM_053092813.1"/>
</dbReference>
<keyword evidence="3" id="KW-1185">Reference proteome</keyword>
<dbReference type="EMBL" id="JAKWFO010000005">
    <property type="protein sequence ID" value="KAI9635488.1"/>
    <property type="molecule type" value="Genomic_DNA"/>
</dbReference>
<sequence>MSSTTSSMDILGAMGNLGFTKMNAQRAIEYGKSLWDYDCQCPEPSETCISQRHINAFRTGAGATHSNDDRMAITKKQTALSAGTSAGAALVWPQYCATLSQCCYCEWTLPTARSTALAPSEIPFTVITPTTTVVPGIMARTTLKDPTDLLAIMATMALPLLRDTGTPSLLLLLLPRSPTVRTAIITPTVHPLTMAMATTATVVRLPRRTTASLITGTRTTSTTVLARTTAAGRTPLPPGQGSRLRSTTARPNTAAVEDMVDHTAMARTVFKGTTTAALMATALAVLPRMDPTITMPVAVTMATMRVPTTLTSDLAV</sequence>
<comment type="caution">
    <text evidence="2">The sequence shown here is derived from an EMBL/GenBank/DDBJ whole genome shotgun (WGS) entry which is preliminary data.</text>
</comment>
<evidence type="ECO:0000313" key="2">
    <source>
        <dbReference type="EMBL" id="KAI9635488.1"/>
    </source>
</evidence>
<dbReference type="Proteomes" id="UP001164286">
    <property type="component" value="Unassembled WGS sequence"/>
</dbReference>
<dbReference type="AlphaFoldDB" id="A0AA38LUG1"/>
<accession>A0AA38LUG1</accession>
<organism evidence="2 3">
    <name type="scientific">Dioszegia hungarica</name>
    <dbReference type="NCBI Taxonomy" id="4972"/>
    <lineage>
        <taxon>Eukaryota</taxon>
        <taxon>Fungi</taxon>
        <taxon>Dikarya</taxon>
        <taxon>Basidiomycota</taxon>
        <taxon>Agaricomycotina</taxon>
        <taxon>Tremellomycetes</taxon>
        <taxon>Tremellales</taxon>
        <taxon>Bulleribasidiaceae</taxon>
        <taxon>Dioszegia</taxon>
    </lineage>
</organism>
<gene>
    <name evidence="2" type="ORF">MKK02DRAFT_44178</name>
</gene>
<dbReference type="GeneID" id="77732018"/>
<name>A0AA38LUG1_9TREE</name>
<proteinExistence type="predicted"/>
<protein>
    <submittedName>
        <fullName evidence="2">Uncharacterized protein</fullName>
    </submittedName>
</protein>
<evidence type="ECO:0000313" key="3">
    <source>
        <dbReference type="Proteomes" id="UP001164286"/>
    </source>
</evidence>
<feature type="region of interest" description="Disordered" evidence="1">
    <location>
        <begin position="231"/>
        <end position="251"/>
    </location>
</feature>
<evidence type="ECO:0000256" key="1">
    <source>
        <dbReference type="SAM" id="MobiDB-lite"/>
    </source>
</evidence>